<accession>A0A6A4GL34</accession>
<reference evidence="2" key="1">
    <citation type="journal article" date="2019" name="Environ. Microbiol.">
        <title>Fungal ecological strategies reflected in gene transcription - a case study of two litter decomposers.</title>
        <authorList>
            <person name="Barbi F."/>
            <person name="Kohler A."/>
            <person name="Barry K."/>
            <person name="Baskaran P."/>
            <person name="Daum C."/>
            <person name="Fauchery L."/>
            <person name="Ihrmark K."/>
            <person name="Kuo A."/>
            <person name="LaButti K."/>
            <person name="Lipzen A."/>
            <person name="Morin E."/>
            <person name="Grigoriev I.V."/>
            <person name="Henrissat B."/>
            <person name="Lindahl B."/>
            <person name="Martin F."/>
        </authorList>
    </citation>
    <scope>NUCLEOTIDE SEQUENCE</scope>
    <source>
        <strain evidence="2">JB14</strain>
    </source>
</reference>
<feature type="compositionally biased region" description="Low complexity" evidence="1">
    <location>
        <begin position="44"/>
        <end position="62"/>
    </location>
</feature>
<feature type="compositionally biased region" description="Polar residues" evidence="1">
    <location>
        <begin position="22"/>
        <end position="39"/>
    </location>
</feature>
<dbReference type="Proteomes" id="UP000799118">
    <property type="component" value="Unassembled WGS sequence"/>
</dbReference>
<evidence type="ECO:0000313" key="2">
    <source>
        <dbReference type="EMBL" id="KAE9385944.1"/>
    </source>
</evidence>
<keyword evidence="3" id="KW-1185">Reference proteome</keyword>
<evidence type="ECO:0000256" key="1">
    <source>
        <dbReference type="SAM" id="MobiDB-lite"/>
    </source>
</evidence>
<dbReference type="AlphaFoldDB" id="A0A6A4GL34"/>
<feature type="compositionally biased region" description="Polar residues" evidence="1">
    <location>
        <begin position="1"/>
        <end position="10"/>
    </location>
</feature>
<sequence length="183" mass="19291">MAERTNQNTKSNEDQPMAGIQNAFSGNRNNGGPNPQFNPMGSGFMPQPQSQFPLFPSSSGFPNQGFPTQNQGFPPSGFAFGSIQPSASSNPAFAAGYNPAAMSGPATSSYLLMSTFGQAPSSTMQPHYHGVLWLVHGPSIQTWAPCFIHGTLVLPANQERVNHIRQTALGGNPAGGDVASLNR</sequence>
<protein>
    <submittedName>
        <fullName evidence="2">Uncharacterized protein</fullName>
    </submittedName>
</protein>
<dbReference type="EMBL" id="ML769928">
    <property type="protein sequence ID" value="KAE9385944.1"/>
    <property type="molecule type" value="Genomic_DNA"/>
</dbReference>
<gene>
    <name evidence="2" type="ORF">BT96DRAFT_1006561</name>
</gene>
<feature type="region of interest" description="Disordered" evidence="1">
    <location>
        <begin position="1"/>
        <end position="81"/>
    </location>
</feature>
<proteinExistence type="predicted"/>
<evidence type="ECO:0000313" key="3">
    <source>
        <dbReference type="Proteomes" id="UP000799118"/>
    </source>
</evidence>
<name>A0A6A4GL34_9AGAR</name>
<organism evidence="2 3">
    <name type="scientific">Gymnopus androsaceus JB14</name>
    <dbReference type="NCBI Taxonomy" id="1447944"/>
    <lineage>
        <taxon>Eukaryota</taxon>
        <taxon>Fungi</taxon>
        <taxon>Dikarya</taxon>
        <taxon>Basidiomycota</taxon>
        <taxon>Agaricomycotina</taxon>
        <taxon>Agaricomycetes</taxon>
        <taxon>Agaricomycetidae</taxon>
        <taxon>Agaricales</taxon>
        <taxon>Marasmiineae</taxon>
        <taxon>Omphalotaceae</taxon>
        <taxon>Gymnopus</taxon>
    </lineage>
</organism>